<dbReference type="AlphaFoldDB" id="A0A6C0H637"/>
<name>A0A6C0H637_9ZZZZ</name>
<proteinExistence type="predicted"/>
<evidence type="ECO:0000313" key="1">
    <source>
        <dbReference type="EMBL" id="QHT75605.1"/>
    </source>
</evidence>
<protein>
    <submittedName>
        <fullName evidence="1">Uncharacterized protein</fullName>
    </submittedName>
</protein>
<organism evidence="1">
    <name type="scientific">viral metagenome</name>
    <dbReference type="NCBI Taxonomy" id="1070528"/>
    <lineage>
        <taxon>unclassified sequences</taxon>
        <taxon>metagenomes</taxon>
        <taxon>organismal metagenomes</taxon>
    </lineage>
</organism>
<accession>A0A6C0H637</accession>
<dbReference type="EMBL" id="MN739880">
    <property type="protein sequence ID" value="QHT75605.1"/>
    <property type="molecule type" value="Genomic_DNA"/>
</dbReference>
<sequence>MSKHFVYNVLKVYKYTLIMSATYGMVKGSYVGLMRQPNYVTLTDQINSTLAIVKYETTIYGLLYLRSAIFGPFDVLQNIYYYLKYGYIPKQKRLCIHIEEKYPSITLTDGNDKKIKFIIYDDSK</sequence>
<reference evidence="1" key="1">
    <citation type="journal article" date="2020" name="Nature">
        <title>Giant virus diversity and host interactions through global metagenomics.</title>
        <authorList>
            <person name="Schulz F."/>
            <person name="Roux S."/>
            <person name="Paez-Espino D."/>
            <person name="Jungbluth S."/>
            <person name="Walsh D.A."/>
            <person name="Denef V.J."/>
            <person name="McMahon K.D."/>
            <person name="Konstantinidis K.T."/>
            <person name="Eloe-Fadrosh E.A."/>
            <person name="Kyrpides N.C."/>
            <person name="Woyke T."/>
        </authorList>
    </citation>
    <scope>NUCLEOTIDE SEQUENCE</scope>
    <source>
        <strain evidence="1">GVMAG-M-3300023179-71</strain>
    </source>
</reference>